<dbReference type="EC" id="3.2.1.22" evidence="7"/>
<evidence type="ECO:0000256" key="7">
    <source>
        <dbReference type="RuleBase" id="RU361168"/>
    </source>
</evidence>
<name>A0ABT1PXQ7_9ACTN</name>
<keyword evidence="2 8" id="KW-0732">Signal</keyword>
<dbReference type="InterPro" id="IPR018905">
    <property type="entry name" value="A-galactase_NEW3"/>
</dbReference>
<keyword evidence="3" id="KW-0430">Lectin</keyword>
<dbReference type="Pfam" id="PF17801">
    <property type="entry name" value="Melibiase_C"/>
    <property type="match status" value="1"/>
</dbReference>
<dbReference type="PANTHER" id="PTHR11452">
    <property type="entry name" value="ALPHA-GALACTOSIDASE/ALPHA-N-ACETYLGALACTOSAMINIDASE"/>
    <property type="match status" value="1"/>
</dbReference>
<dbReference type="InterPro" id="IPR013785">
    <property type="entry name" value="Aldolase_TIM"/>
</dbReference>
<comment type="caution">
    <text evidence="11">The sequence shown here is derived from an EMBL/GenBank/DDBJ whole genome shotgun (WGS) entry which is preliminary data.</text>
</comment>
<evidence type="ECO:0000259" key="9">
    <source>
        <dbReference type="Pfam" id="PF10633"/>
    </source>
</evidence>
<evidence type="ECO:0000256" key="3">
    <source>
        <dbReference type="ARBA" id="ARBA00022734"/>
    </source>
</evidence>
<dbReference type="Pfam" id="PF16499">
    <property type="entry name" value="Melibiase_2"/>
    <property type="match status" value="1"/>
</dbReference>
<organism evidence="11 12">
    <name type="scientific">Streptomyces humicola</name>
    <dbReference type="NCBI Taxonomy" id="2953240"/>
    <lineage>
        <taxon>Bacteria</taxon>
        <taxon>Bacillati</taxon>
        <taxon>Actinomycetota</taxon>
        <taxon>Actinomycetes</taxon>
        <taxon>Kitasatosporales</taxon>
        <taxon>Streptomycetaceae</taxon>
        <taxon>Streptomyces</taxon>
    </lineage>
</organism>
<gene>
    <name evidence="11" type="ORF">NGB36_14985</name>
</gene>
<dbReference type="Pfam" id="PF10633">
    <property type="entry name" value="NPCBM_assoc"/>
    <property type="match status" value="1"/>
</dbReference>
<dbReference type="EMBL" id="JANFNG010000010">
    <property type="protein sequence ID" value="MCQ4081878.1"/>
    <property type="molecule type" value="Genomic_DNA"/>
</dbReference>
<dbReference type="RefSeq" id="WP_255920785.1">
    <property type="nucleotide sequence ID" value="NZ_JANFNG010000010.1"/>
</dbReference>
<dbReference type="InterPro" id="IPR041233">
    <property type="entry name" value="Melibiase_C"/>
</dbReference>
<evidence type="ECO:0000256" key="8">
    <source>
        <dbReference type="SAM" id="SignalP"/>
    </source>
</evidence>
<sequence>MRTFRKRGRLAAVAAAVAAVALGVAGMSGPPAAASPATTPSGSYNGLALTPPMGFNDWAKYECNINENLFMKTGDALVAKGLSKLGYTYVNVDDCWMQKTRDANGNLQVDTALFPQGMKALGDHLHAEGLKFGIYEDAGTNTCQGAAGSYGHFDQDARQYASWGVDYLKLDYCYQPLSDYPGASAADVAKIVYTQASEALRKTGRPIVFSESAPAYYFDNSTFWQIMKWIGNEGNLWRVGDDIADNWQSVLTNYEQTSMLRLAPYAGPGHWNDADMLEVGNPGLSLTEQQSQFTLWSELASPLLLSTDVGALSGAPLAIVSNKDVIAVDQDKLGAQGTVVQTGGGYDVLSKPLANGDRAVVLFNKNDRAQTITTHATTVGFSGTGNVTLKDLVSKKVTTSTGTIAATVPPHGTVIYRVSPTHGASAPSATVLSVTQRSFPGGKSVSVPVSLSDDGPNPLNGASVSLHAPAGWRVEPSSVPLGKVGAGGSATAAFTVIAPAPPPGRSTDTLTATAGYASLGRQQNTSADSTVLYDLPYDNLAQAFNNAAVTDESAPTAGDFDGNGDTYSAQALAKAGVTPGSTVTANGLTFTWPSAASGTPDNVAGGAVTIKESGSGSELALLGAEAGFDSATVTVKYTDGTTSTGTLGFPNWCCSPTDAYGAKVAIITDHRDTPSGPANFGTDYDVFSNTIPLTAGKQIATVTLPGDSAIHIFAISVM</sequence>
<dbReference type="PRINTS" id="PR00740">
    <property type="entry name" value="GLHYDRLASE27"/>
</dbReference>
<dbReference type="Proteomes" id="UP001057702">
    <property type="component" value="Unassembled WGS sequence"/>
</dbReference>
<evidence type="ECO:0000256" key="6">
    <source>
        <dbReference type="ARBA" id="ARBA00023295"/>
    </source>
</evidence>
<feature type="chain" id="PRO_5047135945" description="Alpha-galactosidase" evidence="8">
    <location>
        <begin position="34"/>
        <end position="718"/>
    </location>
</feature>
<dbReference type="PANTHER" id="PTHR11452:SF91">
    <property type="entry name" value="ALPHA-GALACTOSIDASE A-RELATED"/>
    <property type="match status" value="1"/>
</dbReference>
<dbReference type="InterPro" id="IPR013780">
    <property type="entry name" value="Glyco_hydro_b"/>
</dbReference>
<feature type="signal peptide" evidence="8">
    <location>
        <begin position="1"/>
        <end position="33"/>
    </location>
</feature>
<proteinExistence type="inferred from homology"/>
<evidence type="ECO:0000313" key="11">
    <source>
        <dbReference type="EMBL" id="MCQ4081878.1"/>
    </source>
</evidence>
<protein>
    <recommendedName>
        <fullName evidence="7">Alpha-galactosidase</fullName>
        <ecNumber evidence="7">3.2.1.22</ecNumber>
    </recommendedName>
    <alternativeName>
        <fullName evidence="7">Melibiase</fullName>
    </alternativeName>
</protein>
<keyword evidence="5" id="KW-0325">Glycoprotein</keyword>
<evidence type="ECO:0000259" key="10">
    <source>
        <dbReference type="Pfam" id="PF17801"/>
    </source>
</evidence>
<dbReference type="Gene3D" id="3.20.20.70">
    <property type="entry name" value="Aldolase class I"/>
    <property type="match status" value="1"/>
</dbReference>
<keyword evidence="7" id="KW-1015">Disulfide bond</keyword>
<dbReference type="PROSITE" id="PS00512">
    <property type="entry name" value="ALPHA_GALACTOSIDASE"/>
    <property type="match status" value="1"/>
</dbReference>
<comment type="catalytic activity">
    <reaction evidence="7">
        <text>Hydrolysis of terminal, non-reducing alpha-D-galactose residues in alpha-D-galactosides, including galactose oligosaccharides, galactomannans and galactolipids.</text>
        <dbReference type="EC" id="3.2.1.22"/>
    </reaction>
</comment>
<dbReference type="CDD" id="cd14792">
    <property type="entry name" value="GH27"/>
    <property type="match status" value="1"/>
</dbReference>
<feature type="domain" description="Alpha-galactosidase NEW3" evidence="9">
    <location>
        <begin position="442"/>
        <end position="501"/>
    </location>
</feature>
<dbReference type="InterPro" id="IPR006311">
    <property type="entry name" value="TAT_signal"/>
</dbReference>
<evidence type="ECO:0000256" key="1">
    <source>
        <dbReference type="ARBA" id="ARBA00009743"/>
    </source>
</evidence>
<dbReference type="SUPFAM" id="SSF51445">
    <property type="entry name" value="(Trans)glycosidases"/>
    <property type="match status" value="1"/>
</dbReference>
<feature type="domain" description="Alpha galactosidase C-terminal" evidence="10">
    <location>
        <begin position="344"/>
        <end position="418"/>
    </location>
</feature>
<evidence type="ECO:0000313" key="12">
    <source>
        <dbReference type="Proteomes" id="UP001057702"/>
    </source>
</evidence>
<dbReference type="InterPro" id="IPR017853">
    <property type="entry name" value="GH"/>
</dbReference>
<evidence type="ECO:0000256" key="2">
    <source>
        <dbReference type="ARBA" id="ARBA00022729"/>
    </source>
</evidence>
<keyword evidence="4 7" id="KW-0378">Hydrolase</keyword>
<dbReference type="InterPro" id="IPR000111">
    <property type="entry name" value="Glyco_hydro_27/36_CS"/>
</dbReference>
<dbReference type="InterPro" id="IPR002241">
    <property type="entry name" value="Glyco_hydro_27"/>
</dbReference>
<reference evidence="11" key="1">
    <citation type="submission" date="2022-06" db="EMBL/GenBank/DDBJ databases">
        <title>Draft genome sequence of Streptomyces sp. RB6PN25 isolated from peat swamp forest in Thailand.</title>
        <authorList>
            <person name="Duangmal K."/>
            <person name="Klaysubun C."/>
        </authorList>
    </citation>
    <scope>NUCLEOTIDE SEQUENCE</scope>
    <source>
        <strain evidence="11">RB6PN25</strain>
    </source>
</reference>
<comment type="similarity">
    <text evidence="1 7">Belongs to the glycosyl hydrolase 27 family.</text>
</comment>
<dbReference type="SUPFAM" id="SSF51011">
    <property type="entry name" value="Glycosyl hydrolase domain"/>
    <property type="match status" value="1"/>
</dbReference>
<evidence type="ECO:0000256" key="5">
    <source>
        <dbReference type="ARBA" id="ARBA00023180"/>
    </source>
</evidence>
<evidence type="ECO:0000256" key="4">
    <source>
        <dbReference type="ARBA" id="ARBA00022801"/>
    </source>
</evidence>
<dbReference type="PROSITE" id="PS51318">
    <property type="entry name" value="TAT"/>
    <property type="match status" value="1"/>
</dbReference>
<keyword evidence="12" id="KW-1185">Reference proteome</keyword>
<keyword evidence="6 7" id="KW-0326">Glycosidase</keyword>
<accession>A0ABT1PXQ7</accession>
<dbReference type="Gene3D" id="2.60.40.1180">
    <property type="entry name" value="Golgi alpha-mannosidase II"/>
    <property type="match status" value="1"/>
</dbReference>